<comment type="caution">
    <text evidence="2">The sequence shown here is derived from an EMBL/GenBank/DDBJ whole genome shotgun (WGS) entry which is preliminary data.</text>
</comment>
<dbReference type="GO" id="GO:0015074">
    <property type="term" value="P:DNA integration"/>
    <property type="evidence" value="ECO:0007669"/>
    <property type="project" value="InterPro"/>
</dbReference>
<name>A0A9W6Y2X5_9STRA</name>
<dbReference type="Proteomes" id="UP001165121">
    <property type="component" value="Unassembled WGS sequence"/>
</dbReference>
<dbReference type="PANTHER" id="PTHR37984">
    <property type="entry name" value="PROTEIN CBG26694"/>
    <property type="match status" value="1"/>
</dbReference>
<dbReference type="InterPro" id="IPR041588">
    <property type="entry name" value="Integrase_H2C2"/>
</dbReference>
<proteinExistence type="predicted"/>
<evidence type="ECO:0000313" key="3">
    <source>
        <dbReference type="Proteomes" id="UP001165121"/>
    </source>
</evidence>
<protein>
    <submittedName>
        <fullName evidence="2">Unnamed protein product</fullName>
    </submittedName>
</protein>
<feature type="domain" description="Integrase catalytic" evidence="1">
    <location>
        <begin position="160"/>
        <end position="300"/>
    </location>
</feature>
<dbReference type="InterPro" id="IPR001584">
    <property type="entry name" value="Integrase_cat-core"/>
</dbReference>
<keyword evidence="3" id="KW-1185">Reference proteome</keyword>
<dbReference type="AlphaFoldDB" id="A0A9W6Y2X5"/>
<dbReference type="FunFam" id="1.10.340.70:FF:000001">
    <property type="entry name" value="Retrovirus-related Pol polyprotein from transposon gypsy-like Protein"/>
    <property type="match status" value="1"/>
</dbReference>
<dbReference type="Gene3D" id="3.30.420.10">
    <property type="entry name" value="Ribonuclease H-like superfamily/Ribonuclease H"/>
    <property type="match status" value="1"/>
</dbReference>
<dbReference type="PROSITE" id="PS50994">
    <property type="entry name" value="INTEGRASE"/>
    <property type="match status" value="1"/>
</dbReference>
<dbReference type="GO" id="GO:0003676">
    <property type="term" value="F:nucleic acid binding"/>
    <property type="evidence" value="ECO:0007669"/>
    <property type="project" value="InterPro"/>
</dbReference>
<organism evidence="2 3">
    <name type="scientific">Phytophthora fragariaefolia</name>
    <dbReference type="NCBI Taxonomy" id="1490495"/>
    <lineage>
        <taxon>Eukaryota</taxon>
        <taxon>Sar</taxon>
        <taxon>Stramenopiles</taxon>
        <taxon>Oomycota</taxon>
        <taxon>Peronosporomycetes</taxon>
        <taxon>Peronosporales</taxon>
        <taxon>Peronosporaceae</taxon>
        <taxon>Phytophthora</taxon>
    </lineage>
</organism>
<evidence type="ECO:0000259" key="1">
    <source>
        <dbReference type="PROSITE" id="PS50994"/>
    </source>
</evidence>
<dbReference type="PANTHER" id="PTHR37984:SF5">
    <property type="entry name" value="PROTEIN NYNRIN-LIKE"/>
    <property type="match status" value="1"/>
</dbReference>
<dbReference type="InterPro" id="IPR012337">
    <property type="entry name" value="RNaseH-like_sf"/>
</dbReference>
<dbReference type="EMBL" id="BSXT01002794">
    <property type="protein sequence ID" value="GMF50955.1"/>
    <property type="molecule type" value="Genomic_DNA"/>
</dbReference>
<dbReference type="InterPro" id="IPR036397">
    <property type="entry name" value="RNaseH_sf"/>
</dbReference>
<gene>
    <name evidence="2" type="ORF">Pfra01_002046000</name>
</gene>
<dbReference type="InterPro" id="IPR050951">
    <property type="entry name" value="Retrovirus_Pol_polyprotein"/>
</dbReference>
<dbReference type="Pfam" id="PF17921">
    <property type="entry name" value="Integrase_H2C2"/>
    <property type="match status" value="1"/>
</dbReference>
<sequence>MAVLTRSRTRDVSAERPPMRALEFQAERWRRIRAHQEEDENLSEIKAFLNGEVDSFSLRRLRKIAKVADLFALDARGVLNRLVRSTRDRPRDAEAGLRPTVPRTLLEAMLHYAHEDSQGGHQGITGTHERLRSELYWPGMYADVERFVKECTDCASGEGRPPNPGPSTGIIESRRSFEVVWMDFVTHMPESARGNTFLVLFQDSFSGYVVCKPMSFTTAHDAAEAYEKQVFRRFGASVMIRNDLAPRFMSEVFTRYRELLGNKQRVTLAYRPQRNGQQERSVQTFIQSVKAYIAEADQSD</sequence>
<reference evidence="2" key="1">
    <citation type="submission" date="2023-04" db="EMBL/GenBank/DDBJ databases">
        <title>Phytophthora fragariaefolia NBRC 109709.</title>
        <authorList>
            <person name="Ichikawa N."/>
            <person name="Sato H."/>
            <person name="Tonouchi N."/>
        </authorList>
    </citation>
    <scope>NUCLEOTIDE SEQUENCE</scope>
    <source>
        <strain evidence="2">NBRC 109709</strain>
    </source>
</reference>
<dbReference type="OrthoDB" id="119552at2759"/>
<accession>A0A9W6Y2X5</accession>
<dbReference type="SUPFAM" id="SSF53098">
    <property type="entry name" value="Ribonuclease H-like"/>
    <property type="match status" value="1"/>
</dbReference>
<evidence type="ECO:0000313" key="2">
    <source>
        <dbReference type="EMBL" id="GMF50955.1"/>
    </source>
</evidence>
<dbReference type="Gene3D" id="1.10.340.70">
    <property type="match status" value="1"/>
</dbReference>